<keyword evidence="3" id="KW-0540">Nuclease</keyword>
<evidence type="ECO:0000256" key="1">
    <source>
        <dbReference type="ARBA" id="ARBA00022801"/>
    </source>
</evidence>
<dbReference type="CDD" id="cd09079">
    <property type="entry name" value="RgfB-like"/>
    <property type="match status" value="1"/>
</dbReference>
<dbReference type="Gene3D" id="3.60.10.10">
    <property type="entry name" value="Endonuclease/exonuclease/phosphatase"/>
    <property type="match status" value="1"/>
</dbReference>
<dbReference type="InterPro" id="IPR005135">
    <property type="entry name" value="Endo/exonuclease/phosphatase"/>
</dbReference>
<dbReference type="PANTHER" id="PTHR15822">
    <property type="entry name" value="TRAF AND TNF RECEPTOR-ASSOCIATED PROTEIN"/>
    <property type="match status" value="1"/>
</dbReference>
<accession>A0ABR8WBH5</accession>
<feature type="domain" description="Endonuclease/exonuclease/phosphatase" evidence="2">
    <location>
        <begin position="19"/>
        <end position="254"/>
    </location>
</feature>
<dbReference type="SUPFAM" id="SSF56219">
    <property type="entry name" value="DNase I-like"/>
    <property type="match status" value="1"/>
</dbReference>
<sequence>MKLLTLNCHAWHEENQLEKIRHLADAIKEKSYDVIALQEVNQSIDAELLYDDIKKDNYGIVLLEELERIGVRDYSFVWSFSHLVYGIYEEGVAILTKHPIVKKESFFVSLSTDSTYWKTRKIVGAQIDFYGLPLSFYSCHMGWWMDEEEPFKQQADRLLQQVKSDSPVFLMGDFNNSAALRGEGYDYLISHGLCDTYELAGTKDQGTTVEGKITGWHDNKQDLRIDLILTNKSLPVLSSEVIFNNRNKPIVSDHFGVEVEVRIPEKSESSH</sequence>
<keyword evidence="3" id="KW-0255">Endonuclease</keyword>
<proteinExistence type="predicted"/>
<gene>
    <name evidence="3" type="ORF">H9630_05880</name>
</gene>
<keyword evidence="4" id="KW-1185">Reference proteome</keyword>
<name>A0ABR8WBH5_9BACL</name>
<dbReference type="Pfam" id="PF03372">
    <property type="entry name" value="Exo_endo_phos"/>
    <property type="match status" value="1"/>
</dbReference>
<dbReference type="PANTHER" id="PTHR15822:SF23">
    <property type="entry name" value="ENDONUCLEASE_EXONUCLEASE_PHOSPHATASE FAMILY PROTEIN"/>
    <property type="match status" value="1"/>
</dbReference>
<dbReference type="GO" id="GO:0004519">
    <property type="term" value="F:endonuclease activity"/>
    <property type="evidence" value="ECO:0007669"/>
    <property type="project" value="UniProtKB-KW"/>
</dbReference>
<comment type="caution">
    <text evidence="3">The sequence shown here is derived from an EMBL/GenBank/DDBJ whole genome shotgun (WGS) entry which is preliminary data.</text>
</comment>
<evidence type="ECO:0000313" key="3">
    <source>
        <dbReference type="EMBL" id="MBD8014347.1"/>
    </source>
</evidence>
<keyword evidence="1" id="KW-0378">Hydrolase</keyword>
<protein>
    <submittedName>
        <fullName evidence="3">Endonuclease/exonuclease/phosphatase family protein</fullName>
    </submittedName>
</protein>
<dbReference type="EMBL" id="JACSPU010000002">
    <property type="protein sequence ID" value="MBD8014347.1"/>
    <property type="molecule type" value="Genomic_DNA"/>
</dbReference>
<evidence type="ECO:0000259" key="2">
    <source>
        <dbReference type="Pfam" id="PF03372"/>
    </source>
</evidence>
<reference evidence="3 4" key="1">
    <citation type="submission" date="2020-08" db="EMBL/GenBank/DDBJ databases">
        <title>A Genomic Blueprint of the Chicken Gut Microbiome.</title>
        <authorList>
            <person name="Gilroy R."/>
            <person name="Ravi A."/>
            <person name="Getino M."/>
            <person name="Pursley I."/>
            <person name="Horton D.L."/>
            <person name="Alikhan N.-F."/>
            <person name="Baker D."/>
            <person name="Gharbi K."/>
            <person name="Hall N."/>
            <person name="Watson M."/>
            <person name="Adriaenssens E.M."/>
            <person name="Foster-Nyarko E."/>
            <person name="Jarju S."/>
            <person name="Secka A."/>
            <person name="Antonio M."/>
            <person name="Oren A."/>
            <person name="Chaudhuri R."/>
            <person name="La Ragione R.M."/>
            <person name="Hildebrand F."/>
            <person name="Pallen M.J."/>
        </authorList>
    </citation>
    <scope>NUCLEOTIDE SEQUENCE [LARGE SCALE GENOMIC DNA]</scope>
    <source>
        <strain evidence="3 4">Sa1BUA13</strain>
    </source>
</reference>
<evidence type="ECO:0000313" key="4">
    <source>
        <dbReference type="Proteomes" id="UP000658980"/>
    </source>
</evidence>
<dbReference type="InterPro" id="IPR051547">
    <property type="entry name" value="TDP2-like"/>
</dbReference>
<organism evidence="3 4">
    <name type="scientific">Planococcus wigleyi</name>
    <dbReference type="NCBI Taxonomy" id="2762216"/>
    <lineage>
        <taxon>Bacteria</taxon>
        <taxon>Bacillati</taxon>
        <taxon>Bacillota</taxon>
        <taxon>Bacilli</taxon>
        <taxon>Bacillales</taxon>
        <taxon>Caryophanaceae</taxon>
        <taxon>Planococcus</taxon>
    </lineage>
</organism>
<dbReference type="RefSeq" id="WP_191714585.1">
    <property type="nucleotide sequence ID" value="NZ_JACSPU010000002.1"/>
</dbReference>
<dbReference type="InterPro" id="IPR036691">
    <property type="entry name" value="Endo/exonu/phosph_ase_sf"/>
</dbReference>
<dbReference type="Proteomes" id="UP000658980">
    <property type="component" value="Unassembled WGS sequence"/>
</dbReference>